<gene>
    <name evidence="3" type="ORF">B0H17DRAFT_1144290</name>
</gene>
<reference evidence="3" key="1">
    <citation type="submission" date="2023-03" db="EMBL/GenBank/DDBJ databases">
        <title>Massive genome expansion in bonnet fungi (Mycena s.s.) driven by repeated elements and novel gene families across ecological guilds.</title>
        <authorList>
            <consortium name="Lawrence Berkeley National Laboratory"/>
            <person name="Harder C.B."/>
            <person name="Miyauchi S."/>
            <person name="Viragh M."/>
            <person name="Kuo A."/>
            <person name="Thoen E."/>
            <person name="Andreopoulos B."/>
            <person name="Lu D."/>
            <person name="Skrede I."/>
            <person name="Drula E."/>
            <person name="Henrissat B."/>
            <person name="Morin E."/>
            <person name="Kohler A."/>
            <person name="Barry K."/>
            <person name="LaButti K."/>
            <person name="Morin E."/>
            <person name="Salamov A."/>
            <person name="Lipzen A."/>
            <person name="Mereny Z."/>
            <person name="Hegedus B."/>
            <person name="Baldrian P."/>
            <person name="Stursova M."/>
            <person name="Weitz H."/>
            <person name="Taylor A."/>
            <person name="Grigoriev I.V."/>
            <person name="Nagy L.G."/>
            <person name="Martin F."/>
            <person name="Kauserud H."/>
        </authorList>
    </citation>
    <scope>NUCLEOTIDE SEQUENCE</scope>
    <source>
        <strain evidence="3">CBHHK067</strain>
    </source>
</reference>
<feature type="region of interest" description="Disordered" evidence="1">
    <location>
        <begin position="100"/>
        <end position="125"/>
    </location>
</feature>
<organism evidence="3 4">
    <name type="scientific">Mycena rosella</name>
    <name type="common">Pink bonnet</name>
    <name type="synonym">Agaricus rosellus</name>
    <dbReference type="NCBI Taxonomy" id="1033263"/>
    <lineage>
        <taxon>Eukaryota</taxon>
        <taxon>Fungi</taxon>
        <taxon>Dikarya</taxon>
        <taxon>Basidiomycota</taxon>
        <taxon>Agaricomycotina</taxon>
        <taxon>Agaricomycetes</taxon>
        <taxon>Agaricomycetidae</taxon>
        <taxon>Agaricales</taxon>
        <taxon>Marasmiineae</taxon>
        <taxon>Mycenaceae</taxon>
        <taxon>Mycena</taxon>
    </lineage>
</organism>
<feature type="domain" description="Zn(2)-C6 fungal-type" evidence="2">
    <location>
        <begin position="20"/>
        <end position="52"/>
    </location>
</feature>
<dbReference type="GO" id="GO:0000981">
    <property type="term" value="F:DNA-binding transcription factor activity, RNA polymerase II-specific"/>
    <property type="evidence" value="ECO:0007669"/>
    <property type="project" value="InterPro"/>
</dbReference>
<dbReference type="AlphaFoldDB" id="A0AAD7CSZ5"/>
<accession>A0AAD7CSZ5</accession>
<name>A0AAD7CSZ5_MYCRO</name>
<evidence type="ECO:0000256" key="1">
    <source>
        <dbReference type="SAM" id="MobiDB-lite"/>
    </source>
</evidence>
<dbReference type="CDD" id="cd00067">
    <property type="entry name" value="GAL4"/>
    <property type="match status" value="1"/>
</dbReference>
<evidence type="ECO:0000259" key="2">
    <source>
        <dbReference type="PROSITE" id="PS50048"/>
    </source>
</evidence>
<dbReference type="Gene3D" id="4.10.240.10">
    <property type="entry name" value="Zn(2)-C6 fungal-type DNA-binding domain"/>
    <property type="match status" value="1"/>
</dbReference>
<dbReference type="Proteomes" id="UP001221757">
    <property type="component" value="Unassembled WGS sequence"/>
</dbReference>
<keyword evidence="4" id="KW-1185">Reference proteome</keyword>
<dbReference type="GO" id="GO:0008270">
    <property type="term" value="F:zinc ion binding"/>
    <property type="evidence" value="ECO:0007669"/>
    <property type="project" value="InterPro"/>
</dbReference>
<dbReference type="SMART" id="SM00066">
    <property type="entry name" value="GAL4"/>
    <property type="match status" value="1"/>
</dbReference>
<evidence type="ECO:0000313" key="4">
    <source>
        <dbReference type="Proteomes" id="UP001221757"/>
    </source>
</evidence>
<evidence type="ECO:0000313" key="3">
    <source>
        <dbReference type="EMBL" id="KAJ7662503.1"/>
    </source>
</evidence>
<dbReference type="InterPro" id="IPR036864">
    <property type="entry name" value="Zn2-C6_fun-type_DNA-bd_sf"/>
</dbReference>
<dbReference type="InterPro" id="IPR001138">
    <property type="entry name" value="Zn2Cys6_DnaBD"/>
</dbReference>
<dbReference type="Pfam" id="PF00172">
    <property type="entry name" value="Zn_clus"/>
    <property type="match status" value="1"/>
</dbReference>
<sequence>MSHQSPPESTVIPRKRVYMACVHCRKRKVRCITEAPDTPCERCARKALRCEYLSVSNQPDAPPMNLPPQLYGGYNTGPSPQCSIPHAGSPYYNPMNAMASGSQRVVPPDPRHDRSSHSQYAAPVQHPGCNQSIHSRTQYRPTIPDQQHPIGQGYHVDYNQLFPDPVLINVARSNRQVSHSASLCCEAVIMPSELCNEHYGKREMADASPALYVSRSEVELA</sequence>
<comment type="caution">
    <text evidence="3">The sequence shown here is derived from an EMBL/GenBank/DDBJ whole genome shotgun (WGS) entry which is preliminary data.</text>
</comment>
<protein>
    <recommendedName>
        <fullName evidence="2">Zn(2)-C6 fungal-type domain-containing protein</fullName>
    </recommendedName>
</protein>
<dbReference type="PROSITE" id="PS00463">
    <property type="entry name" value="ZN2_CY6_FUNGAL_1"/>
    <property type="match status" value="1"/>
</dbReference>
<dbReference type="SUPFAM" id="SSF57701">
    <property type="entry name" value="Zn2/Cys6 DNA-binding domain"/>
    <property type="match status" value="1"/>
</dbReference>
<dbReference type="PROSITE" id="PS50048">
    <property type="entry name" value="ZN2_CY6_FUNGAL_2"/>
    <property type="match status" value="1"/>
</dbReference>
<proteinExistence type="predicted"/>
<dbReference type="EMBL" id="JARKIE010000239">
    <property type="protein sequence ID" value="KAJ7662503.1"/>
    <property type="molecule type" value="Genomic_DNA"/>
</dbReference>